<protein>
    <submittedName>
        <fullName evidence="2">Uncharacterized membrane protein YhaH (DUF805 family)</fullName>
    </submittedName>
</protein>
<evidence type="ECO:0000313" key="3">
    <source>
        <dbReference type="Proteomes" id="UP001242480"/>
    </source>
</evidence>
<keyword evidence="1" id="KW-1133">Transmembrane helix</keyword>
<feature type="transmembrane region" description="Helical" evidence="1">
    <location>
        <begin position="55"/>
        <end position="78"/>
    </location>
</feature>
<sequence length="144" mass="16227">MGGMTLQDKLFSFRGRVTRQDYWVYHLVLWGLLGPLAVFVFGWSEEGRTGEAHWWSSAMIAFSLLCVVQIWPSVAINVKRCHDRGKSGWWMLLWAILSPVPYLGLLSGLWYLVELGFLDGTQGANRFGPSPKGLSSDQISEAFT</sequence>
<dbReference type="PANTHER" id="PTHR34980:SF1">
    <property type="entry name" value="INNER MEMBRANE PROTEIN"/>
    <property type="match status" value="1"/>
</dbReference>
<evidence type="ECO:0000256" key="1">
    <source>
        <dbReference type="SAM" id="Phobius"/>
    </source>
</evidence>
<dbReference type="Proteomes" id="UP001242480">
    <property type="component" value="Unassembled WGS sequence"/>
</dbReference>
<keyword evidence="1" id="KW-0472">Membrane</keyword>
<feature type="transmembrane region" description="Helical" evidence="1">
    <location>
        <begin position="22"/>
        <end position="43"/>
    </location>
</feature>
<accession>A0ABU0J7R2</accession>
<dbReference type="InterPro" id="IPR008523">
    <property type="entry name" value="DUF805"/>
</dbReference>
<dbReference type="Pfam" id="PF05656">
    <property type="entry name" value="DUF805"/>
    <property type="match status" value="1"/>
</dbReference>
<dbReference type="RefSeq" id="WP_307274101.1">
    <property type="nucleotide sequence ID" value="NZ_JAUSVX010000005.1"/>
</dbReference>
<gene>
    <name evidence="2" type="ORF">QO011_003329</name>
</gene>
<name>A0ABU0J7R2_9HYPH</name>
<organism evidence="2 3">
    <name type="scientific">Labrys wisconsinensis</name>
    <dbReference type="NCBI Taxonomy" id="425677"/>
    <lineage>
        <taxon>Bacteria</taxon>
        <taxon>Pseudomonadati</taxon>
        <taxon>Pseudomonadota</taxon>
        <taxon>Alphaproteobacteria</taxon>
        <taxon>Hyphomicrobiales</taxon>
        <taxon>Xanthobacteraceae</taxon>
        <taxon>Labrys</taxon>
    </lineage>
</organism>
<keyword evidence="3" id="KW-1185">Reference proteome</keyword>
<feature type="transmembrane region" description="Helical" evidence="1">
    <location>
        <begin position="90"/>
        <end position="113"/>
    </location>
</feature>
<dbReference type="PANTHER" id="PTHR34980">
    <property type="entry name" value="INNER MEMBRANE PROTEIN-RELATED-RELATED"/>
    <property type="match status" value="1"/>
</dbReference>
<dbReference type="EMBL" id="JAUSVX010000005">
    <property type="protein sequence ID" value="MDQ0470313.1"/>
    <property type="molecule type" value="Genomic_DNA"/>
</dbReference>
<proteinExistence type="predicted"/>
<comment type="caution">
    <text evidence="2">The sequence shown here is derived from an EMBL/GenBank/DDBJ whole genome shotgun (WGS) entry which is preliminary data.</text>
</comment>
<evidence type="ECO:0000313" key="2">
    <source>
        <dbReference type="EMBL" id="MDQ0470313.1"/>
    </source>
</evidence>
<reference evidence="2 3" key="1">
    <citation type="submission" date="2023-07" db="EMBL/GenBank/DDBJ databases">
        <title>Genomic Encyclopedia of Type Strains, Phase IV (KMG-IV): sequencing the most valuable type-strain genomes for metagenomic binning, comparative biology and taxonomic classification.</title>
        <authorList>
            <person name="Goeker M."/>
        </authorList>
    </citation>
    <scope>NUCLEOTIDE SEQUENCE [LARGE SCALE GENOMIC DNA]</scope>
    <source>
        <strain evidence="2 3">DSM 19619</strain>
    </source>
</reference>
<keyword evidence="1" id="KW-0812">Transmembrane</keyword>